<evidence type="ECO:0000313" key="2">
    <source>
        <dbReference type="Proteomes" id="UP001165960"/>
    </source>
</evidence>
<gene>
    <name evidence="1" type="primary">RABG3F</name>
    <name evidence="1" type="ORF">DSO57_1005870</name>
</gene>
<dbReference type="Proteomes" id="UP001165960">
    <property type="component" value="Unassembled WGS sequence"/>
</dbReference>
<sequence length="243" mass="27793">MPQNKKEVYKVVLIGDGGVGKTCLRNQYIHHRFTNRYKTTIGADFSTKELEKDGRKVMLQIWDTAGQERFQSLGIAYYRGADACILVYDVNNYLTFENLTKWRAEFLKYCGTSDPDNFPFVLVGNKVDLDDRVVSRRQVRAWIDSYSKCKSNIPFFEASAKLGTNVDTIFQTLVQHIPETRLDKTIDNSATLRLQFSNNSPYRYDPYNRPESMYSQTLLPLKGTKSAPSGSTPLEGQSSRCCF</sequence>
<name>A0ACC2RMU8_9FUNG</name>
<proteinExistence type="predicted"/>
<protein>
    <submittedName>
        <fullName evidence="1">Ras- protein RABG3f</fullName>
    </submittedName>
</protein>
<dbReference type="EMBL" id="QTSX02007116">
    <property type="protein sequence ID" value="KAJ9051281.1"/>
    <property type="molecule type" value="Genomic_DNA"/>
</dbReference>
<evidence type="ECO:0000313" key="1">
    <source>
        <dbReference type="EMBL" id="KAJ9051281.1"/>
    </source>
</evidence>
<organism evidence="1 2">
    <name type="scientific">Entomophthora muscae</name>
    <dbReference type="NCBI Taxonomy" id="34485"/>
    <lineage>
        <taxon>Eukaryota</taxon>
        <taxon>Fungi</taxon>
        <taxon>Fungi incertae sedis</taxon>
        <taxon>Zoopagomycota</taxon>
        <taxon>Entomophthoromycotina</taxon>
        <taxon>Entomophthoromycetes</taxon>
        <taxon>Entomophthorales</taxon>
        <taxon>Entomophthoraceae</taxon>
        <taxon>Entomophthora</taxon>
    </lineage>
</organism>
<accession>A0ACC2RMU8</accession>
<keyword evidence="2" id="KW-1185">Reference proteome</keyword>
<comment type="caution">
    <text evidence="1">The sequence shown here is derived from an EMBL/GenBank/DDBJ whole genome shotgun (WGS) entry which is preliminary data.</text>
</comment>
<reference evidence="1" key="1">
    <citation type="submission" date="2022-04" db="EMBL/GenBank/DDBJ databases">
        <title>Genome of the entomopathogenic fungus Entomophthora muscae.</title>
        <authorList>
            <person name="Elya C."/>
            <person name="Lovett B.R."/>
            <person name="Lee E."/>
            <person name="Macias A.M."/>
            <person name="Hajek A.E."/>
            <person name="De Bivort B.L."/>
            <person name="Kasson M.T."/>
            <person name="De Fine Licht H.H."/>
            <person name="Stajich J.E."/>
        </authorList>
    </citation>
    <scope>NUCLEOTIDE SEQUENCE</scope>
    <source>
        <strain evidence="1">Berkeley</strain>
    </source>
</reference>